<feature type="transmembrane region" description="Helical" evidence="7">
    <location>
        <begin position="119"/>
        <end position="144"/>
    </location>
</feature>
<accession>A0A8H7IR11</accession>
<feature type="transmembrane region" description="Helical" evidence="7">
    <location>
        <begin position="74"/>
        <end position="99"/>
    </location>
</feature>
<evidence type="ECO:0000256" key="3">
    <source>
        <dbReference type="ARBA" id="ARBA00022989"/>
    </source>
</evidence>
<dbReference type="GO" id="GO:0016020">
    <property type="term" value="C:membrane"/>
    <property type="evidence" value="ECO:0007669"/>
    <property type="project" value="UniProtKB-SubCell"/>
</dbReference>
<keyword evidence="4 7" id="KW-0472">Membrane</keyword>
<feature type="region of interest" description="Disordered" evidence="6">
    <location>
        <begin position="326"/>
        <end position="357"/>
    </location>
</feature>
<feature type="compositionally biased region" description="Gly residues" evidence="6">
    <location>
        <begin position="340"/>
        <end position="357"/>
    </location>
</feature>
<proteinExistence type="inferred from homology"/>
<comment type="similarity">
    <text evidence="5">Belongs to the SAT4 family.</text>
</comment>
<organism evidence="9 10">
    <name type="scientific">Lasiodiplodia theobromae</name>
    <dbReference type="NCBI Taxonomy" id="45133"/>
    <lineage>
        <taxon>Eukaryota</taxon>
        <taxon>Fungi</taxon>
        <taxon>Dikarya</taxon>
        <taxon>Ascomycota</taxon>
        <taxon>Pezizomycotina</taxon>
        <taxon>Dothideomycetes</taxon>
        <taxon>Dothideomycetes incertae sedis</taxon>
        <taxon>Botryosphaeriales</taxon>
        <taxon>Botryosphaeriaceae</taxon>
        <taxon>Lasiodiplodia</taxon>
    </lineage>
</organism>
<dbReference type="AlphaFoldDB" id="A0A8H7IR11"/>
<evidence type="ECO:0000313" key="10">
    <source>
        <dbReference type="Proteomes" id="UP000627934"/>
    </source>
</evidence>
<comment type="subcellular location">
    <subcellularLocation>
        <location evidence="1">Membrane</location>
        <topology evidence="1">Multi-pass membrane protein</topology>
    </subcellularLocation>
</comment>
<gene>
    <name evidence="9" type="ORF">BFW01_g391</name>
</gene>
<protein>
    <submittedName>
        <fullName evidence="9">Fmn-dependent dehydrogenase family protein</fullName>
    </submittedName>
</protein>
<dbReference type="Proteomes" id="UP000627934">
    <property type="component" value="Unassembled WGS sequence"/>
</dbReference>
<evidence type="ECO:0000256" key="6">
    <source>
        <dbReference type="SAM" id="MobiDB-lite"/>
    </source>
</evidence>
<reference evidence="9" key="1">
    <citation type="submission" date="2016-08" db="EMBL/GenBank/DDBJ databases">
        <authorList>
            <person name="Yan J."/>
        </authorList>
    </citation>
    <scope>NUCLEOTIDE SEQUENCE</scope>
    <source>
        <strain evidence="9">CSS-01s</strain>
    </source>
</reference>
<feature type="compositionally biased region" description="Basic residues" evidence="6">
    <location>
        <begin position="272"/>
        <end position="282"/>
    </location>
</feature>
<sequence>MNGFGAHAADLSKEFHYINSSSARNGDLVEALRFWYLTTLFHVLSSAAARICIGLASMSRKAFPSRRRLVTINLIISTSTSILFFFLLLFQCTPISAYWSRERAAAHASCYTAQLAVPWYIFLGVSMAADGVLMSFAVASAMGMRPGQSGKLAERVAAGFFNLFAFGHVVATAIQITYVPGLTNLDDVTSQPNNPTGTATPFALPFLLGPSFALLGAHASKVAPVVHAHRASLSVSSTTTTTTGTTGSINNNRDSLVRELLRERKEEERSRMREKKNRRRKNGGSDGDNVGVGGGVGGGRLVVLSGREGDRDEDAALAAVVESGLARLMEEEERRRREGGGGGGGGGGAGMGADGCA</sequence>
<feature type="compositionally biased region" description="Basic and acidic residues" evidence="6">
    <location>
        <begin position="328"/>
        <end position="339"/>
    </location>
</feature>
<dbReference type="Pfam" id="PF20684">
    <property type="entry name" value="Fung_rhodopsin"/>
    <property type="match status" value="1"/>
</dbReference>
<evidence type="ECO:0000256" key="4">
    <source>
        <dbReference type="ARBA" id="ARBA00023136"/>
    </source>
</evidence>
<reference evidence="9" key="2">
    <citation type="journal article" date="2018" name="DNA Res.">
        <title>Comparative genome and transcriptome analyses reveal adaptations to opportunistic infections in woody plant degrading pathogens of Botryosphaeriaceae.</title>
        <authorList>
            <person name="Yan J.Y."/>
            <person name="Zhao W.S."/>
            <person name="Chen Z."/>
            <person name="Xing Q.K."/>
            <person name="Zhang W."/>
            <person name="Chethana K.W.T."/>
            <person name="Xue M.F."/>
            <person name="Xu J.P."/>
            <person name="Phillips A.J.L."/>
            <person name="Wang Y."/>
            <person name="Liu J.H."/>
            <person name="Liu M."/>
            <person name="Zhou Y."/>
            <person name="Jayawardena R.S."/>
            <person name="Manawasinghe I.S."/>
            <person name="Huang J.B."/>
            <person name="Qiao G.H."/>
            <person name="Fu C.Y."/>
            <person name="Guo F.F."/>
            <person name="Dissanayake A.J."/>
            <person name="Peng Y.L."/>
            <person name="Hyde K.D."/>
            <person name="Li X.H."/>
        </authorList>
    </citation>
    <scope>NUCLEOTIDE SEQUENCE</scope>
    <source>
        <strain evidence="9">CSS-01s</strain>
    </source>
</reference>
<comment type="caution">
    <text evidence="9">The sequence shown here is derived from an EMBL/GenBank/DDBJ whole genome shotgun (WGS) entry which is preliminary data.</text>
</comment>
<dbReference type="InterPro" id="IPR049326">
    <property type="entry name" value="Rhodopsin_dom_fungi"/>
</dbReference>
<feature type="domain" description="Rhodopsin" evidence="8">
    <location>
        <begin position="2"/>
        <end position="188"/>
    </location>
</feature>
<evidence type="ECO:0000259" key="8">
    <source>
        <dbReference type="Pfam" id="PF20684"/>
    </source>
</evidence>
<dbReference type="PANTHER" id="PTHR33048">
    <property type="entry name" value="PTH11-LIKE INTEGRAL MEMBRANE PROTEIN (AFU_ORTHOLOGUE AFUA_5G11245)"/>
    <property type="match status" value="1"/>
</dbReference>
<feature type="compositionally biased region" description="Gly residues" evidence="6">
    <location>
        <begin position="284"/>
        <end position="297"/>
    </location>
</feature>
<evidence type="ECO:0000256" key="7">
    <source>
        <dbReference type="SAM" id="Phobius"/>
    </source>
</evidence>
<dbReference type="InterPro" id="IPR052337">
    <property type="entry name" value="SAT4-like"/>
</dbReference>
<feature type="transmembrane region" description="Helical" evidence="7">
    <location>
        <begin position="156"/>
        <end position="178"/>
    </location>
</feature>
<dbReference type="EMBL" id="MDYX01000037">
    <property type="protein sequence ID" value="KAF9630210.1"/>
    <property type="molecule type" value="Genomic_DNA"/>
</dbReference>
<evidence type="ECO:0000256" key="2">
    <source>
        <dbReference type="ARBA" id="ARBA00022692"/>
    </source>
</evidence>
<feature type="transmembrane region" description="Helical" evidence="7">
    <location>
        <begin position="34"/>
        <end position="53"/>
    </location>
</feature>
<keyword evidence="2 7" id="KW-0812">Transmembrane</keyword>
<evidence type="ECO:0000256" key="1">
    <source>
        <dbReference type="ARBA" id="ARBA00004141"/>
    </source>
</evidence>
<feature type="region of interest" description="Disordered" evidence="6">
    <location>
        <begin position="263"/>
        <end position="297"/>
    </location>
</feature>
<name>A0A8H7IR11_9PEZI</name>
<evidence type="ECO:0000256" key="5">
    <source>
        <dbReference type="ARBA" id="ARBA00038359"/>
    </source>
</evidence>
<feature type="transmembrane region" description="Helical" evidence="7">
    <location>
        <begin position="198"/>
        <end position="217"/>
    </location>
</feature>
<keyword evidence="3 7" id="KW-1133">Transmembrane helix</keyword>
<dbReference type="PANTHER" id="PTHR33048:SF47">
    <property type="entry name" value="INTEGRAL MEMBRANE PROTEIN-RELATED"/>
    <property type="match status" value="1"/>
</dbReference>
<evidence type="ECO:0000313" key="9">
    <source>
        <dbReference type="EMBL" id="KAF9630210.1"/>
    </source>
</evidence>